<feature type="transmembrane region" description="Helical" evidence="11">
    <location>
        <begin position="777"/>
        <end position="795"/>
    </location>
</feature>
<dbReference type="GO" id="GO:0016887">
    <property type="term" value="F:ATP hydrolysis activity"/>
    <property type="evidence" value="ECO:0007669"/>
    <property type="project" value="InterPro"/>
</dbReference>
<dbReference type="SUPFAM" id="SSF81653">
    <property type="entry name" value="Calcium ATPase, transduction domain A"/>
    <property type="match status" value="1"/>
</dbReference>
<evidence type="ECO:0000256" key="10">
    <source>
        <dbReference type="SAM" id="MobiDB-lite"/>
    </source>
</evidence>
<dbReference type="FunFam" id="3.40.50.1000:FF:000028">
    <property type="entry name" value="Calcium-transporting P-type ATPase, putative"/>
    <property type="match status" value="1"/>
</dbReference>
<dbReference type="InterPro" id="IPR023299">
    <property type="entry name" value="ATPase_P-typ_cyto_dom_N"/>
</dbReference>
<feature type="transmembrane region" description="Helical" evidence="11">
    <location>
        <begin position="73"/>
        <end position="91"/>
    </location>
</feature>
<feature type="transmembrane region" description="Helical" evidence="11">
    <location>
        <begin position="261"/>
        <end position="280"/>
    </location>
</feature>
<dbReference type="Gene3D" id="2.70.150.10">
    <property type="entry name" value="Calcium-transporting ATPase, cytoplasmic transduction domain A"/>
    <property type="match status" value="1"/>
</dbReference>
<dbReference type="InterPro" id="IPR008250">
    <property type="entry name" value="ATPase_P-typ_transduc_dom_A_sf"/>
</dbReference>
<evidence type="ECO:0000256" key="8">
    <source>
        <dbReference type="ARBA" id="ARBA00023136"/>
    </source>
</evidence>
<feature type="transmembrane region" description="Helical" evidence="11">
    <location>
        <begin position="97"/>
        <end position="113"/>
    </location>
</feature>
<keyword evidence="8 11" id="KW-0472">Membrane</keyword>
<keyword evidence="4" id="KW-0547">Nucleotide-binding</keyword>
<dbReference type="InterPro" id="IPR001757">
    <property type="entry name" value="P_typ_ATPase"/>
</dbReference>
<evidence type="ECO:0000256" key="6">
    <source>
        <dbReference type="ARBA" id="ARBA00022967"/>
    </source>
</evidence>
<evidence type="ECO:0000256" key="1">
    <source>
        <dbReference type="ARBA" id="ARBA00004651"/>
    </source>
</evidence>
<dbReference type="SFLD" id="SFLDS00003">
    <property type="entry name" value="Haloacid_Dehalogenase"/>
    <property type="match status" value="1"/>
</dbReference>
<dbReference type="PANTHER" id="PTHR42861">
    <property type="entry name" value="CALCIUM-TRANSPORTING ATPASE"/>
    <property type="match status" value="1"/>
</dbReference>
<evidence type="ECO:0000256" key="9">
    <source>
        <dbReference type="ARBA" id="ARBA00049360"/>
    </source>
</evidence>
<dbReference type="Pfam" id="PF00689">
    <property type="entry name" value="Cation_ATPase_C"/>
    <property type="match status" value="1"/>
</dbReference>
<dbReference type="SUPFAM" id="SSF81660">
    <property type="entry name" value="Metal cation-transporting ATPase, ATP-binding domain N"/>
    <property type="match status" value="1"/>
</dbReference>
<dbReference type="InterPro" id="IPR036412">
    <property type="entry name" value="HAD-like_sf"/>
</dbReference>
<dbReference type="EC" id="3.6.3.3" evidence="13"/>
<dbReference type="NCBIfam" id="TIGR01494">
    <property type="entry name" value="ATPase_P-type"/>
    <property type="match status" value="2"/>
</dbReference>
<dbReference type="Gene3D" id="1.20.1110.10">
    <property type="entry name" value="Calcium-transporting ATPase, transmembrane domain"/>
    <property type="match status" value="1"/>
</dbReference>
<dbReference type="EC" id="3.6.3.5" evidence="13"/>
<dbReference type="EMBL" id="CADCTF010000156">
    <property type="protein sequence ID" value="CAA9269053.1"/>
    <property type="molecule type" value="Genomic_DNA"/>
</dbReference>
<dbReference type="InterPro" id="IPR006068">
    <property type="entry name" value="ATPase_P-typ_cation-transptr_C"/>
</dbReference>
<dbReference type="SUPFAM" id="SSF81665">
    <property type="entry name" value="Calcium ATPase, transmembrane domain M"/>
    <property type="match status" value="1"/>
</dbReference>
<dbReference type="Gene3D" id="3.40.1110.10">
    <property type="entry name" value="Calcium-transporting ATPase, cytoplasmic domain N"/>
    <property type="match status" value="1"/>
</dbReference>
<feature type="domain" description="Cation-transporting P-type ATPase N-terminal" evidence="12">
    <location>
        <begin position="19"/>
        <end position="93"/>
    </location>
</feature>
<dbReference type="SUPFAM" id="SSF56784">
    <property type="entry name" value="HAD-like"/>
    <property type="match status" value="1"/>
</dbReference>
<keyword evidence="3 11" id="KW-0812">Transmembrane</keyword>
<dbReference type="AlphaFoldDB" id="A0A6J4J2T8"/>
<keyword evidence="6" id="KW-1278">Translocase</keyword>
<evidence type="ECO:0000259" key="12">
    <source>
        <dbReference type="SMART" id="SM00831"/>
    </source>
</evidence>
<dbReference type="GO" id="GO:0005886">
    <property type="term" value="C:plasma membrane"/>
    <property type="evidence" value="ECO:0007669"/>
    <property type="project" value="UniProtKB-SubCell"/>
</dbReference>
<dbReference type="SMART" id="SM00831">
    <property type="entry name" value="Cation_ATPase_N"/>
    <property type="match status" value="1"/>
</dbReference>
<keyword evidence="7 11" id="KW-1133">Transmembrane helix</keyword>
<protein>
    <submittedName>
        <fullName evidence="13">Lead, cadmium, zinc and mercury transporting ATPase Copper-translocating P-type ATPase</fullName>
        <ecNumber evidence="13">3.6.3.3</ecNumber>
        <ecNumber evidence="13">3.6.3.4</ecNumber>
        <ecNumber evidence="13">3.6.3.5</ecNumber>
    </submittedName>
</protein>
<dbReference type="EC" id="3.6.3.4" evidence="13"/>
<evidence type="ECO:0000256" key="5">
    <source>
        <dbReference type="ARBA" id="ARBA00022840"/>
    </source>
</evidence>
<dbReference type="Pfam" id="PF00690">
    <property type="entry name" value="Cation_ATPase_N"/>
    <property type="match status" value="1"/>
</dbReference>
<comment type="subcellular location">
    <subcellularLocation>
        <location evidence="1">Cell membrane</location>
        <topology evidence="1">Multi-pass membrane protein</topology>
    </subcellularLocation>
</comment>
<keyword evidence="5" id="KW-0067">ATP-binding</keyword>
<dbReference type="Gene3D" id="3.40.50.1000">
    <property type="entry name" value="HAD superfamily/HAD-like"/>
    <property type="match status" value="1"/>
</dbReference>
<feature type="compositionally biased region" description="Low complexity" evidence="10">
    <location>
        <begin position="1"/>
        <end position="17"/>
    </location>
</feature>
<dbReference type="InterPro" id="IPR044492">
    <property type="entry name" value="P_typ_ATPase_HD_dom"/>
</dbReference>
<feature type="transmembrane region" description="Helical" evidence="11">
    <location>
        <begin position="873"/>
        <end position="891"/>
    </location>
</feature>
<sequence length="902" mass="93396">MPAPDITAATDHATTTDRSWSEMDSDRVATRLGVDPALGLEPNRAARLLAEVGPNRLAEPPRRSSWLVFLDQFRNLLIIVLMAAAVLAGLVGDLKDMAVIGVVLILNAVLGFVQEHRAERSLAALRGMLVATAKVRRGGSVTELPAEELVPGDVVLLEAGGRVPADGRIVASASLEIDESALTGESTPVAKSSVAAPAGAPLGERTSMAHMNTVVTRGRGELVVTATGMATEMGALAELLQAAHNAPTPLQEQLAVLGERLAAVGGAAVAVFFLLGLARGESVADTLLAAVALAVAAIPEGLPAVVTVTLAVGVHQMAKRGAIVKRLASVETLGSTTVICSDKTGTLTLNQMTARAVVIGDTVYRVTGEGYAGEGDILGPGDTHGEAAVVPLARLALACNDSRVVEAAAMGDPTEAALVTLAAKAGVARESLDRQWPRLAEVPFDSARKFMATFHGDASGGVVVAVKGGADVLLARCLTVLGPNGPVALDSARRQAIDADIDALAAEGLRVLAVAERRLAPHSLDSARSEGDLVDLADDLTLVGLVGLLDPPRREARDAIALCRRAGIAVKMITGDHAATATAIAAQLGLHGATLTGTELDRLGDDELAGVVEETAVFARVAPEHKVRLVEALRANGHVVAMTGDGVNDAPALKSADIGVAMGITGTEVSKEAAAMVLTDDNFATIVRAVEAGRSIYDNIVKFVRFQLSTNIGAILSLIGAQLAGLPVPFTALQVLWVNIIMDGPPAMALGVDPPAAGTMERQPRARGAAILTGRRLARMGATGAVMAAGTLGVLTFGLETGTEDHALAMAFTTFVLFQIFNALCARSETASVFSRDTLRNGKLWAALIVVVALQAAAVHVDPVQDIFGTVDFTLWDWVLTTAVASTVMWFDEARKAMARRG</sequence>
<dbReference type="InterPro" id="IPR018303">
    <property type="entry name" value="ATPase_P-typ_P_site"/>
</dbReference>
<comment type="catalytic activity">
    <reaction evidence="9">
        <text>ATP + H2O = ADP + phosphate + H(+)</text>
        <dbReference type="Rhea" id="RHEA:13065"/>
        <dbReference type="ChEBI" id="CHEBI:15377"/>
        <dbReference type="ChEBI" id="CHEBI:15378"/>
        <dbReference type="ChEBI" id="CHEBI:30616"/>
        <dbReference type="ChEBI" id="CHEBI:43474"/>
        <dbReference type="ChEBI" id="CHEBI:456216"/>
    </reaction>
</comment>
<dbReference type="InterPro" id="IPR023298">
    <property type="entry name" value="ATPase_P-typ_TM_dom_sf"/>
</dbReference>
<proteinExistence type="inferred from homology"/>
<name>A0A6J4J2T8_9ACTN</name>
<evidence type="ECO:0000256" key="4">
    <source>
        <dbReference type="ARBA" id="ARBA00022741"/>
    </source>
</evidence>
<evidence type="ECO:0000256" key="3">
    <source>
        <dbReference type="ARBA" id="ARBA00022692"/>
    </source>
</evidence>
<comment type="similarity">
    <text evidence="2">Belongs to the cation transport ATPase (P-type) (TC 3.A.3) family. Type IIA subfamily.</text>
</comment>
<dbReference type="PRINTS" id="PR00119">
    <property type="entry name" value="CATATPASE"/>
</dbReference>
<dbReference type="InterPro" id="IPR004014">
    <property type="entry name" value="ATPase_P-typ_cation-transptr_N"/>
</dbReference>
<feature type="region of interest" description="Disordered" evidence="10">
    <location>
        <begin position="1"/>
        <end position="22"/>
    </location>
</feature>
<dbReference type="Pfam" id="PF13246">
    <property type="entry name" value="Cation_ATPase"/>
    <property type="match status" value="1"/>
</dbReference>
<dbReference type="InterPro" id="IPR023214">
    <property type="entry name" value="HAD_sf"/>
</dbReference>
<evidence type="ECO:0000256" key="2">
    <source>
        <dbReference type="ARBA" id="ARBA00005675"/>
    </source>
</evidence>
<organism evidence="13">
    <name type="scientific">uncultured Acidimicrobiales bacterium</name>
    <dbReference type="NCBI Taxonomy" id="310071"/>
    <lineage>
        <taxon>Bacteria</taxon>
        <taxon>Bacillati</taxon>
        <taxon>Actinomycetota</taxon>
        <taxon>Acidimicrobiia</taxon>
        <taxon>Acidimicrobiales</taxon>
        <taxon>environmental samples</taxon>
    </lineage>
</organism>
<accession>A0A6J4J2T8</accession>
<dbReference type="Pfam" id="PF00122">
    <property type="entry name" value="E1-E2_ATPase"/>
    <property type="match status" value="1"/>
</dbReference>
<evidence type="ECO:0000256" key="11">
    <source>
        <dbReference type="SAM" id="Phobius"/>
    </source>
</evidence>
<dbReference type="SFLD" id="SFLDF00027">
    <property type="entry name" value="p-type_atpase"/>
    <property type="match status" value="1"/>
</dbReference>
<feature type="transmembrane region" description="Helical" evidence="11">
    <location>
        <begin position="844"/>
        <end position="861"/>
    </location>
</feature>
<dbReference type="PROSITE" id="PS00154">
    <property type="entry name" value="ATPASE_E1_E2"/>
    <property type="match status" value="1"/>
</dbReference>
<dbReference type="PRINTS" id="PR00120">
    <property type="entry name" value="HATPASE"/>
</dbReference>
<gene>
    <name evidence="13" type="ORF">AVDCRST_MAG50-3369</name>
</gene>
<dbReference type="GO" id="GO:0005524">
    <property type="term" value="F:ATP binding"/>
    <property type="evidence" value="ECO:0007669"/>
    <property type="project" value="UniProtKB-KW"/>
</dbReference>
<dbReference type="SFLD" id="SFLDG00002">
    <property type="entry name" value="C1.7:_P-type_atpase_like"/>
    <property type="match status" value="1"/>
</dbReference>
<keyword evidence="13" id="KW-0378">Hydrolase</keyword>
<dbReference type="InterPro" id="IPR059000">
    <property type="entry name" value="ATPase_P-type_domA"/>
</dbReference>
<evidence type="ECO:0000256" key="7">
    <source>
        <dbReference type="ARBA" id="ARBA00022989"/>
    </source>
</evidence>
<reference evidence="13" key="1">
    <citation type="submission" date="2020-02" db="EMBL/GenBank/DDBJ databases">
        <authorList>
            <person name="Meier V. D."/>
        </authorList>
    </citation>
    <scope>NUCLEOTIDE SEQUENCE</scope>
    <source>
        <strain evidence="13">AVDCRST_MAG50</strain>
    </source>
</reference>
<feature type="transmembrane region" description="Helical" evidence="11">
    <location>
        <begin position="807"/>
        <end position="824"/>
    </location>
</feature>
<evidence type="ECO:0000313" key="13">
    <source>
        <dbReference type="EMBL" id="CAA9269053.1"/>
    </source>
</evidence>
<feature type="transmembrane region" description="Helical" evidence="11">
    <location>
        <begin position="286"/>
        <end position="312"/>
    </location>
</feature>